<name>A0A5C8NLM3_9BACI</name>
<dbReference type="InterPro" id="IPR008927">
    <property type="entry name" value="6-PGluconate_DH-like_C_sf"/>
</dbReference>
<dbReference type="AlphaFoldDB" id="A0A5C8NLM3"/>
<dbReference type="Pfam" id="PF14833">
    <property type="entry name" value="NAD_binding_11"/>
    <property type="match status" value="1"/>
</dbReference>
<evidence type="ECO:0000313" key="7">
    <source>
        <dbReference type="EMBL" id="TXL61711.1"/>
    </source>
</evidence>
<dbReference type="InterPro" id="IPR006115">
    <property type="entry name" value="6PGDH_NADP-bd"/>
</dbReference>
<accession>A0A5C8NLM3</accession>
<dbReference type="Pfam" id="PF03446">
    <property type="entry name" value="NAD_binding_2"/>
    <property type="match status" value="1"/>
</dbReference>
<dbReference type="OrthoDB" id="9786703at2"/>
<keyword evidence="3" id="KW-0520">NAD</keyword>
<dbReference type="Gene3D" id="1.10.1040.10">
    <property type="entry name" value="N-(1-d-carboxylethyl)-l-norvaline Dehydrogenase, domain 2"/>
    <property type="match status" value="1"/>
</dbReference>
<dbReference type="Gene3D" id="3.40.50.720">
    <property type="entry name" value="NAD(P)-binding Rossmann-like Domain"/>
    <property type="match status" value="1"/>
</dbReference>
<evidence type="ECO:0000259" key="5">
    <source>
        <dbReference type="Pfam" id="PF03446"/>
    </source>
</evidence>
<keyword evidence="2" id="KW-0560">Oxidoreductase</keyword>
<comment type="similarity">
    <text evidence="1">Belongs to the HIBADH-related family.</text>
</comment>
<dbReference type="RefSeq" id="WP_147668760.1">
    <property type="nucleotide sequence ID" value="NZ_VDUW01000010.1"/>
</dbReference>
<dbReference type="GO" id="GO:0051287">
    <property type="term" value="F:NAD binding"/>
    <property type="evidence" value="ECO:0007669"/>
    <property type="project" value="InterPro"/>
</dbReference>
<gene>
    <name evidence="7" type="ORF">FHP05_12575</name>
</gene>
<evidence type="ECO:0000259" key="6">
    <source>
        <dbReference type="Pfam" id="PF14833"/>
    </source>
</evidence>
<dbReference type="SUPFAM" id="SSF48179">
    <property type="entry name" value="6-phosphogluconate dehydrogenase C-terminal domain-like"/>
    <property type="match status" value="1"/>
</dbReference>
<dbReference type="InterPro" id="IPR015815">
    <property type="entry name" value="HIBADH-related"/>
</dbReference>
<dbReference type="PIRSF" id="PIRSF000103">
    <property type="entry name" value="HIBADH"/>
    <property type="match status" value="1"/>
</dbReference>
<feature type="active site" evidence="4">
    <location>
        <position position="175"/>
    </location>
</feature>
<dbReference type="GO" id="GO:0016491">
    <property type="term" value="F:oxidoreductase activity"/>
    <property type="evidence" value="ECO:0007669"/>
    <property type="project" value="UniProtKB-KW"/>
</dbReference>
<dbReference type="InterPro" id="IPR029154">
    <property type="entry name" value="HIBADH-like_NADP-bd"/>
</dbReference>
<evidence type="ECO:0000256" key="4">
    <source>
        <dbReference type="PIRSR" id="PIRSR000103-1"/>
    </source>
</evidence>
<reference evidence="7 8" key="1">
    <citation type="submission" date="2019-06" db="EMBL/GenBank/DDBJ databases">
        <title>Cerasibacillus sp. nov., isolated from maize field.</title>
        <authorList>
            <person name="Lin S.-Y."/>
            <person name="Tsai C.-F."/>
            <person name="Young C.-C."/>
        </authorList>
    </citation>
    <scope>NUCLEOTIDE SEQUENCE [LARGE SCALE GENOMIC DNA]</scope>
    <source>
        <strain evidence="7 8">CC-CFT480</strain>
    </source>
</reference>
<feature type="domain" description="6-phosphogluconate dehydrogenase NADP-binding" evidence="5">
    <location>
        <begin position="8"/>
        <end position="164"/>
    </location>
</feature>
<organism evidence="7 8">
    <name type="scientific">Cerasibacillus terrae</name>
    <dbReference type="NCBI Taxonomy" id="2498845"/>
    <lineage>
        <taxon>Bacteria</taxon>
        <taxon>Bacillati</taxon>
        <taxon>Bacillota</taxon>
        <taxon>Bacilli</taxon>
        <taxon>Bacillales</taxon>
        <taxon>Bacillaceae</taxon>
        <taxon>Cerasibacillus</taxon>
    </lineage>
</organism>
<dbReference type="InterPro" id="IPR036291">
    <property type="entry name" value="NAD(P)-bd_dom_sf"/>
</dbReference>
<dbReference type="EMBL" id="VDUW01000010">
    <property type="protein sequence ID" value="TXL61711.1"/>
    <property type="molecule type" value="Genomic_DNA"/>
</dbReference>
<dbReference type="Proteomes" id="UP000321574">
    <property type="component" value="Unassembled WGS sequence"/>
</dbReference>
<evidence type="ECO:0000256" key="1">
    <source>
        <dbReference type="ARBA" id="ARBA00009080"/>
    </source>
</evidence>
<dbReference type="GO" id="GO:0050661">
    <property type="term" value="F:NADP binding"/>
    <property type="evidence" value="ECO:0007669"/>
    <property type="project" value="InterPro"/>
</dbReference>
<protein>
    <submittedName>
        <fullName evidence="7">NAD(P)-dependent oxidoreductase</fullName>
    </submittedName>
</protein>
<sequence>MDKKNTIIGFIGTGVMGSGMIHNLQKAGYNVHIFTRTKEKAKALIEQGATWENSIEELANRADVLITMVGYPKDVEDIYFGEKGILKNVKKGTYIIDMTTSKPSLATQIYDAAIEKGVHALDAPVSGGDIGAQNGTLAIMVGGNEEAFQAVRPILEVMGNNVILQGEAGAGQHTKLTNQITIASNMIGVSEAIMYAKKAGLDPVRVLDSITTGAAGSWSLSNLAPRMIAGDEEPGFYVKHFIKDMKIALESAKEMGLKTPGLALSLELYQELAQKGNEDRGTQALIKLFE</sequence>
<keyword evidence="8" id="KW-1185">Reference proteome</keyword>
<proteinExistence type="inferred from homology"/>
<dbReference type="InterPro" id="IPR013328">
    <property type="entry name" value="6PGD_dom2"/>
</dbReference>
<evidence type="ECO:0000256" key="2">
    <source>
        <dbReference type="ARBA" id="ARBA00023002"/>
    </source>
</evidence>
<evidence type="ECO:0000256" key="3">
    <source>
        <dbReference type="ARBA" id="ARBA00023027"/>
    </source>
</evidence>
<feature type="domain" description="3-hydroxyisobutyrate dehydrogenase-like NAD-binding" evidence="6">
    <location>
        <begin position="169"/>
        <end position="288"/>
    </location>
</feature>
<evidence type="ECO:0000313" key="8">
    <source>
        <dbReference type="Proteomes" id="UP000321574"/>
    </source>
</evidence>
<dbReference type="SUPFAM" id="SSF51735">
    <property type="entry name" value="NAD(P)-binding Rossmann-fold domains"/>
    <property type="match status" value="1"/>
</dbReference>
<dbReference type="PANTHER" id="PTHR43060:SF15">
    <property type="entry name" value="3-HYDROXYISOBUTYRATE DEHYDROGENASE-LIKE 1, MITOCHONDRIAL-RELATED"/>
    <property type="match status" value="1"/>
</dbReference>
<comment type="caution">
    <text evidence="7">The sequence shown here is derived from an EMBL/GenBank/DDBJ whole genome shotgun (WGS) entry which is preliminary data.</text>
</comment>
<dbReference type="PANTHER" id="PTHR43060">
    <property type="entry name" value="3-HYDROXYISOBUTYRATE DEHYDROGENASE-LIKE 1, MITOCHONDRIAL-RELATED"/>
    <property type="match status" value="1"/>
</dbReference>